<feature type="compositionally biased region" description="Polar residues" evidence="12">
    <location>
        <begin position="639"/>
        <end position="659"/>
    </location>
</feature>
<evidence type="ECO:0000256" key="11">
    <source>
        <dbReference type="ARBA" id="ARBA00023303"/>
    </source>
</evidence>
<accession>A0A7R9UEX9</accession>
<dbReference type="Pfam" id="PF00520">
    <property type="entry name" value="Ion_trans"/>
    <property type="match status" value="1"/>
</dbReference>
<feature type="compositionally biased region" description="Polar residues" evidence="12">
    <location>
        <begin position="678"/>
        <end position="687"/>
    </location>
</feature>
<evidence type="ECO:0000259" key="14">
    <source>
        <dbReference type="PROSITE" id="PS50042"/>
    </source>
</evidence>
<dbReference type="Gene3D" id="2.60.120.10">
    <property type="entry name" value="Jelly Rolls"/>
    <property type="match status" value="1"/>
</dbReference>
<dbReference type="SUPFAM" id="SSF51206">
    <property type="entry name" value="cAMP-binding domain-like"/>
    <property type="match status" value="1"/>
</dbReference>
<keyword evidence="7" id="KW-0630">Potassium</keyword>
<dbReference type="EMBL" id="HBEA01017837">
    <property type="protein sequence ID" value="CAD8264042.1"/>
    <property type="molecule type" value="Transcribed_RNA"/>
</dbReference>
<dbReference type="InterPro" id="IPR005821">
    <property type="entry name" value="Ion_trans_dom"/>
</dbReference>
<dbReference type="SUPFAM" id="SSF81324">
    <property type="entry name" value="Voltage-gated potassium channels"/>
    <property type="match status" value="1"/>
</dbReference>
<evidence type="ECO:0000256" key="5">
    <source>
        <dbReference type="ARBA" id="ARBA00022826"/>
    </source>
</evidence>
<keyword evidence="5" id="KW-0631">Potassium channel</keyword>
<dbReference type="Gene3D" id="1.10.287.630">
    <property type="entry name" value="Helix hairpin bin"/>
    <property type="match status" value="1"/>
</dbReference>
<evidence type="ECO:0000256" key="13">
    <source>
        <dbReference type="SAM" id="Phobius"/>
    </source>
</evidence>
<feature type="region of interest" description="Disordered" evidence="12">
    <location>
        <begin position="26"/>
        <end position="63"/>
    </location>
</feature>
<dbReference type="InterPro" id="IPR000595">
    <property type="entry name" value="cNMP-bd_dom"/>
</dbReference>
<feature type="transmembrane region" description="Helical" evidence="13">
    <location>
        <begin position="158"/>
        <end position="178"/>
    </location>
</feature>
<sequence>MTEREVNQSELTTRNLEAVSDALSAEAAAAQGGNQSPRGRKAYYRVPSYESSDTGDHTRRVSLDSGFDSSVTAHARKLEHNERVLSVQPEGLKGLDRKTLRSEQSIDTFVNLKGCLQWLNHSQELKEGRLEDDDDEDAVDSPLCVVHPEGRFRAGWDVMISIFMMYLSWIVPFRVGVLTAEEDQRFQDDHRSLSGFDILVDFIFLLDIIIQFRTAYFDRSEQRWQWATKEMALHYAKRTFVLDVIATVPFVARGLIGVEDVSLGQRFGGRLFRLLKLFHIPRVMKASKRLGYLYHLWVHYIGKTEGLGRLLWWLSVMLLLTHWIACGFVLIGDPNGNDPTCVEFDVPPDRCSWLEINQVYLRGIDYRYFIAVHWAVQTLTTVGYGNVSINTITEFIYQSIMMVVGVSWYAYVVSAAATAIRSFDIRNDLIRERMRAVNDFIADSGFPSALATSVRNHFKHIYALEAEETTRRADYDRVEIIQELPQYLLRRVMASLAAPTLKALPQLEILSDSALVELILLMQPIRAQPGEVILREDSRGQDMYFLVHGKVQVMRHGHRVCSLHKGAYFGEQACLPIALAWSIYRDLRGSATPSDVSGESPADDYESTKRAADLLVTATDRANAEKAKTHRKVSHNKGAENTTSVRSTESQGTGVSSLSEVDMPDPLRPVSPLDGDLTETSESSVPSGSLARSHGWASLRNIQWSSSETEDGPGTGGVKAMARSLSTRGLGSPGKPTSSPNAKKQKINQATIEKTKKHLAETKKRAEFMDLSENRHLKIDALQQATRIVHDEPEEHPADRRTSTIIAAANCDLLRLDRHSVMKLCSLHVEFLELVCRSAREHYDLQHKLLSHRLRHHVPAAALARHPALTAPHHRKKGNGFFFRRTRSDLTGAAGPLSPSSPNLLPEVKETEPNHAGHPLHPSEDVLEHLRADLSSSPEAGSSSHDTTKELIEAAARLQNAKTRSEYLRASSLESNDDNADEDDDGPFGAHDAAGTSARLLSSDSSEEIGLTLSARSSRPLLADQGEAKEQAAERGDSEESGSPDDSSGERPTLGFLHHFTDATKGDDSS</sequence>
<dbReference type="PANTHER" id="PTHR10217:SF435">
    <property type="entry name" value="POTASSIUM VOLTAGE-GATED CHANNEL PROTEIN EAG"/>
    <property type="match status" value="1"/>
</dbReference>
<feature type="transmembrane region" description="Helical" evidence="13">
    <location>
        <begin position="198"/>
        <end position="216"/>
    </location>
</feature>
<keyword evidence="6" id="KW-0851">Voltage-gated channel</keyword>
<evidence type="ECO:0000256" key="2">
    <source>
        <dbReference type="ARBA" id="ARBA00022448"/>
    </source>
</evidence>
<feature type="region of interest" description="Disordered" evidence="12">
    <location>
        <begin position="969"/>
        <end position="1070"/>
    </location>
</feature>
<dbReference type="InterPro" id="IPR018490">
    <property type="entry name" value="cNMP-bd_dom_sf"/>
</dbReference>
<feature type="compositionally biased region" description="Basic and acidic residues" evidence="12">
    <location>
        <begin position="907"/>
        <end position="922"/>
    </location>
</feature>
<feature type="compositionally biased region" description="Basic and acidic residues" evidence="12">
    <location>
        <begin position="1059"/>
        <end position="1070"/>
    </location>
</feature>
<proteinExistence type="predicted"/>
<keyword evidence="3" id="KW-0633">Potassium transport</keyword>
<feature type="compositionally biased region" description="Low complexity" evidence="12">
    <location>
        <begin position="896"/>
        <end position="906"/>
    </location>
</feature>
<dbReference type="GO" id="GO:0042391">
    <property type="term" value="P:regulation of membrane potential"/>
    <property type="evidence" value="ECO:0007669"/>
    <property type="project" value="TreeGrafter"/>
</dbReference>
<dbReference type="InterPro" id="IPR050818">
    <property type="entry name" value="KCNH_animal-type"/>
</dbReference>
<feature type="transmembrane region" description="Helical" evidence="13">
    <location>
        <begin position="310"/>
        <end position="331"/>
    </location>
</feature>
<evidence type="ECO:0000256" key="4">
    <source>
        <dbReference type="ARBA" id="ARBA00022692"/>
    </source>
</evidence>
<evidence type="ECO:0000256" key="6">
    <source>
        <dbReference type="ARBA" id="ARBA00022882"/>
    </source>
</evidence>
<feature type="region of interest" description="Disordered" evidence="12">
    <location>
        <begin position="892"/>
        <end position="922"/>
    </location>
</feature>
<dbReference type="PRINTS" id="PR01463">
    <property type="entry name" value="EAGCHANLFMLY"/>
</dbReference>
<protein>
    <recommendedName>
        <fullName evidence="14">Cyclic nucleotide-binding domain-containing protein</fullName>
    </recommendedName>
</protein>
<keyword evidence="10 13" id="KW-0472">Membrane</keyword>
<evidence type="ECO:0000256" key="12">
    <source>
        <dbReference type="SAM" id="MobiDB-lite"/>
    </source>
</evidence>
<keyword evidence="8 13" id="KW-1133">Transmembrane helix</keyword>
<keyword evidence="9" id="KW-0406">Ion transport</keyword>
<evidence type="ECO:0000313" key="15">
    <source>
        <dbReference type="EMBL" id="CAD8264042.1"/>
    </source>
</evidence>
<dbReference type="Gene3D" id="1.10.287.70">
    <property type="match status" value="1"/>
</dbReference>
<evidence type="ECO:0000256" key="1">
    <source>
        <dbReference type="ARBA" id="ARBA00004141"/>
    </source>
</evidence>
<gene>
    <name evidence="15" type="ORF">PPYR1160_LOCUS13545</name>
</gene>
<feature type="region of interest" description="Disordered" evidence="12">
    <location>
        <begin position="623"/>
        <end position="694"/>
    </location>
</feature>
<keyword evidence="11" id="KW-0407">Ion channel</keyword>
<evidence type="ECO:0000256" key="8">
    <source>
        <dbReference type="ARBA" id="ARBA00022989"/>
    </source>
</evidence>
<organism evidence="15">
    <name type="scientific">Pinguiococcus pyrenoidosus</name>
    <dbReference type="NCBI Taxonomy" id="172671"/>
    <lineage>
        <taxon>Eukaryota</taxon>
        <taxon>Sar</taxon>
        <taxon>Stramenopiles</taxon>
        <taxon>Ochrophyta</taxon>
        <taxon>Pinguiophyceae</taxon>
        <taxon>Pinguiochrysidales</taxon>
        <taxon>Pinguiochrysidaceae</taxon>
        <taxon>Pinguiococcus</taxon>
    </lineage>
</organism>
<keyword evidence="2" id="KW-0813">Transport</keyword>
<evidence type="ECO:0000256" key="3">
    <source>
        <dbReference type="ARBA" id="ARBA00022538"/>
    </source>
</evidence>
<comment type="subcellular location">
    <subcellularLocation>
        <location evidence="1">Membrane</location>
        <topology evidence="1">Multi-pass membrane protein</topology>
    </subcellularLocation>
</comment>
<dbReference type="CDD" id="cd00038">
    <property type="entry name" value="CAP_ED"/>
    <property type="match status" value="1"/>
</dbReference>
<name>A0A7R9UEX9_9STRA</name>
<dbReference type="InterPro" id="IPR014710">
    <property type="entry name" value="RmlC-like_jellyroll"/>
</dbReference>
<dbReference type="InterPro" id="IPR003938">
    <property type="entry name" value="K_chnl_volt-dep_EAG/ELK/ERG"/>
</dbReference>
<dbReference type="PROSITE" id="PS50042">
    <property type="entry name" value="CNMP_BINDING_3"/>
    <property type="match status" value="1"/>
</dbReference>
<feature type="region of interest" description="Disordered" evidence="12">
    <location>
        <begin position="726"/>
        <end position="754"/>
    </location>
</feature>
<evidence type="ECO:0000256" key="10">
    <source>
        <dbReference type="ARBA" id="ARBA00023136"/>
    </source>
</evidence>
<dbReference type="GO" id="GO:0005249">
    <property type="term" value="F:voltage-gated potassium channel activity"/>
    <property type="evidence" value="ECO:0007669"/>
    <property type="project" value="InterPro"/>
</dbReference>
<dbReference type="AlphaFoldDB" id="A0A7R9UEX9"/>
<keyword evidence="4 13" id="KW-0812">Transmembrane</keyword>
<reference evidence="15" key="1">
    <citation type="submission" date="2021-01" db="EMBL/GenBank/DDBJ databases">
        <authorList>
            <person name="Corre E."/>
            <person name="Pelletier E."/>
            <person name="Niang G."/>
            <person name="Scheremetjew M."/>
            <person name="Finn R."/>
            <person name="Kale V."/>
            <person name="Holt S."/>
            <person name="Cochrane G."/>
            <person name="Meng A."/>
            <person name="Brown T."/>
            <person name="Cohen L."/>
        </authorList>
    </citation>
    <scope>NUCLEOTIDE SEQUENCE</scope>
    <source>
        <strain evidence="15">CCMP2078</strain>
    </source>
</reference>
<evidence type="ECO:0000256" key="9">
    <source>
        <dbReference type="ARBA" id="ARBA00023065"/>
    </source>
</evidence>
<evidence type="ECO:0000256" key="7">
    <source>
        <dbReference type="ARBA" id="ARBA00022958"/>
    </source>
</evidence>
<dbReference type="Pfam" id="PF00027">
    <property type="entry name" value="cNMP_binding"/>
    <property type="match status" value="1"/>
</dbReference>
<dbReference type="PANTHER" id="PTHR10217">
    <property type="entry name" value="VOLTAGE AND LIGAND GATED POTASSIUM CHANNEL"/>
    <property type="match status" value="1"/>
</dbReference>
<dbReference type="GO" id="GO:0005886">
    <property type="term" value="C:plasma membrane"/>
    <property type="evidence" value="ECO:0007669"/>
    <property type="project" value="TreeGrafter"/>
</dbReference>
<feature type="domain" description="Cyclic nucleotide-binding" evidence="14">
    <location>
        <begin position="506"/>
        <end position="575"/>
    </location>
</feature>
<feature type="compositionally biased region" description="Basic and acidic residues" evidence="12">
    <location>
        <begin position="1026"/>
        <end position="1038"/>
    </location>
</feature>
<dbReference type="GO" id="GO:0034702">
    <property type="term" value="C:monoatomic ion channel complex"/>
    <property type="evidence" value="ECO:0007669"/>
    <property type="project" value="UniProtKB-KW"/>
</dbReference>
<feature type="compositionally biased region" description="Acidic residues" evidence="12">
    <location>
        <begin position="975"/>
        <end position="986"/>
    </location>
</feature>
<feature type="compositionally biased region" description="Polar residues" evidence="12">
    <location>
        <begin position="726"/>
        <end position="752"/>
    </location>
</feature>
<dbReference type="SMART" id="SM00100">
    <property type="entry name" value="cNMP"/>
    <property type="match status" value="1"/>
</dbReference>